<proteinExistence type="predicted"/>
<evidence type="ECO:0000313" key="3">
    <source>
        <dbReference type="Proteomes" id="UP001596504"/>
    </source>
</evidence>
<comment type="caution">
    <text evidence="2">The sequence shown here is derived from an EMBL/GenBank/DDBJ whole genome shotgun (WGS) entry which is preliminary data.</text>
</comment>
<dbReference type="Gene3D" id="3.90.25.10">
    <property type="entry name" value="UDP-galactose 4-epimerase, domain 1"/>
    <property type="match status" value="1"/>
</dbReference>
<reference evidence="3" key="1">
    <citation type="journal article" date="2019" name="Int. J. Syst. Evol. Microbiol.">
        <title>The Global Catalogue of Microorganisms (GCM) 10K type strain sequencing project: providing services to taxonomists for standard genome sequencing and annotation.</title>
        <authorList>
            <consortium name="The Broad Institute Genomics Platform"/>
            <consortium name="The Broad Institute Genome Sequencing Center for Infectious Disease"/>
            <person name="Wu L."/>
            <person name="Ma J."/>
        </authorList>
    </citation>
    <scope>NUCLEOTIDE SEQUENCE [LARGE SCALE GENOMIC DNA]</scope>
    <source>
        <strain evidence="3">WLHS5</strain>
    </source>
</reference>
<dbReference type="InterPro" id="IPR008030">
    <property type="entry name" value="NmrA-like"/>
</dbReference>
<feature type="domain" description="NmrA-like" evidence="1">
    <location>
        <begin position="3"/>
        <end position="224"/>
    </location>
</feature>
<gene>
    <name evidence="2" type="ORF">ACFQRI_00445</name>
</gene>
<dbReference type="Proteomes" id="UP001596504">
    <property type="component" value="Unassembled WGS sequence"/>
</dbReference>
<accession>A0ABW2LGE9</accession>
<evidence type="ECO:0000313" key="2">
    <source>
        <dbReference type="EMBL" id="MFC7339861.1"/>
    </source>
</evidence>
<dbReference type="PANTHER" id="PTHR43162">
    <property type="match status" value="1"/>
</dbReference>
<sequence length="295" mass="32177">MLVLTGPSGNVGAALVDELAERATSPWRVACRHPEAQGERVGRAGGETAGLDFFDRSTWPSALAGIDELFLLFPLPGNRAAREAILPFLRFAEQAGCRHVVYVSVFGADKAAFIPHHKIEQHLFASTMSATVLRCSFFMQNLHRTISTHGIDIVERGELFVPAGSGRTTFVDARDVAVVAADALLGPAPPSGDRVHHLTGPAALTMHEVAAALTRHLGYPVRYPRPGALRFAARLRARGVGWDSIGFMSAVYALTRFGLNEPRTDELAQLLGRPPRGLEDFLADTAWRWHQRAWT</sequence>
<dbReference type="InterPro" id="IPR051604">
    <property type="entry name" value="Ergot_Alk_Oxidoreductase"/>
</dbReference>
<dbReference type="InterPro" id="IPR036291">
    <property type="entry name" value="NAD(P)-bd_dom_sf"/>
</dbReference>
<dbReference type="Gene3D" id="3.40.50.720">
    <property type="entry name" value="NAD(P)-binding Rossmann-like Domain"/>
    <property type="match status" value="1"/>
</dbReference>
<protein>
    <submittedName>
        <fullName evidence="2">NmrA family NAD(P)-binding protein</fullName>
    </submittedName>
</protein>
<name>A0ABW2LGE9_9PSEU</name>
<dbReference type="EMBL" id="JBHTCJ010000001">
    <property type="protein sequence ID" value="MFC7339861.1"/>
    <property type="molecule type" value="Genomic_DNA"/>
</dbReference>
<dbReference type="RefSeq" id="WP_380662779.1">
    <property type="nucleotide sequence ID" value="NZ_JBHTCJ010000001.1"/>
</dbReference>
<dbReference type="SUPFAM" id="SSF51735">
    <property type="entry name" value="NAD(P)-binding Rossmann-fold domains"/>
    <property type="match status" value="1"/>
</dbReference>
<keyword evidence="3" id="KW-1185">Reference proteome</keyword>
<dbReference type="PANTHER" id="PTHR43162:SF1">
    <property type="entry name" value="PRESTALK A DIFFERENTIATION PROTEIN A"/>
    <property type="match status" value="1"/>
</dbReference>
<organism evidence="2 3">
    <name type="scientific">Saccharopolyspora griseoalba</name>
    <dbReference type="NCBI Taxonomy" id="1431848"/>
    <lineage>
        <taxon>Bacteria</taxon>
        <taxon>Bacillati</taxon>
        <taxon>Actinomycetota</taxon>
        <taxon>Actinomycetes</taxon>
        <taxon>Pseudonocardiales</taxon>
        <taxon>Pseudonocardiaceae</taxon>
        <taxon>Saccharopolyspora</taxon>
    </lineage>
</organism>
<dbReference type="Pfam" id="PF05368">
    <property type="entry name" value="NmrA"/>
    <property type="match status" value="1"/>
</dbReference>
<evidence type="ECO:0000259" key="1">
    <source>
        <dbReference type="Pfam" id="PF05368"/>
    </source>
</evidence>